<evidence type="ECO:0000313" key="8">
    <source>
        <dbReference type="Proteomes" id="UP001055167"/>
    </source>
</evidence>
<keyword evidence="1" id="KW-0805">Transcription regulation</keyword>
<dbReference type="Gene3D" id="1.10.10.10">
    <property type="entry name" value="Winged helix-like DNA-binding domain superfamily/Winged helix DNA-binding domain"/>
    <property type="match status" value="1"/>
</dbReference>
<organism evidence="7 8">
    <name type="scientific">Methylobacterium crusticola</name>
    <dbReference type="NCBI Taxonomy" id="1697972"/>
    <lineage>
        <taxon>Bacteria</taxon>
        <taxon>Pseudomonadati</taxon>
        <taxon>Pseudomonadota</taxon>
        <taxon>Alphaproteobacteria</taxon>
        <taxon>Hyphomicrobiales</taxon>
        <taxon>Methylobacteriaceae</taxon>
        <taxon>Methylobacterium</taxon>
    </lineage>
</organism>
<evidence type="ECO:0000256" key="4">
    <source>
        <dbReference type="SAM" id="MobiDB-lite"/>
    </source>
</evidence>
<evidence type="ECO:0000256" key="2">
    <source>
        <dbReference type="ARBA" id="ARBA00023125"/>
    </source>
</evidence>
<dbReference type="Pfam" id="PF01614">
    <property type="entry name" value="IclR_C"/>
    <property type="match status" value="1"/>
</dbReference>
<keyword evidence="3" id="KW-0804">Transcription</keyword>
<feature type="domain" description="IclR-ED" evidence="6">
    <location>
        <begin position="88"/>
        <end position="269"/>
    </location>
</feature>
<dbReference type="EMBL" id="BPQH01000025">
    <property type="protein sequence ID" value="GJD53123.1"/>
    <property type="molecule type" value="Genomic_DNA"/>
</dbReference>
<protein>
    <submittedName>
        <fullName evidence="7">HTH-type transcriptional regulator XynR</fullName>
    </submittedName>
</protein>
<sequence>METKPSTVRPDRRAAPAPAAARAGAPGSQTLLRGLDILEAVASGAADLQALSAALGTTRSTTHRLAAALVERRYLNFVPREGYGLGPKLLELGFRAHQSMTVPRVARPFLARLSESCEDTIHLGVLEDGWALYLDKIPGRRRIEISSRVGERQPVWSTGLGKALILDLDEARWRGFYQVGTARGAHRDRDLETWLARMRLYARRGVAFDEEENEPEVRCVAAPIRDASGATVAAFSVSSTAQYMDEARMERLVGDVREVAAAISRALGWAGAG</sequence>
<dbReference type="InterPro" id="IPR005471">
    <property type="entry name" value="Tscrpt_reg_IclR_N"/>
</dbReference>
<evidence type="ECO:0000256" key="1">
    <source>
        <dbReference type="ARBA" id="ARBA00023015"/>
    </source>
</evidence>
<evidence type="ECO:0000313" key="7">
    <source>
        <dbReference type="EMBL" id="GJD53123.1"/>
    </source>
</evidence>
<feature type="compositionally biased region" description="Basic and acidic residues" evidence="4">
    <location>
        <begin position="1"/>
        <end position="14"/>
    </location>
</feature>
<dbReference type="InterPro" id="IPR036388">
    <property type="entry name" value="WH-like_DNA-bd_sf"/>
</dbReference>
<dbReference type="InterPro" id="IPR029016">
    <property type="entry name" value="GAF-like_dom_sf"/>
</dbReference>
<dbReference type="Proteomes" id="UP001055167">
    <property type="component" value="Unassembled WGS sequence"/>
</dbReference>
<dbReference type="PANTHER" id="PTHR30136:SF24">
    <property type="entry name" value="HTH-TYPE TRANSCRIPTIONAL REPRESSOR ALLR"/>
    <property type="match status" value="1"/>
</dbReference>
<evidence type="ECO:0000259" key="5">
    <source>
        <dbReference type="PROSITE" id="PS51077"/>
    </source>
</evidence>
<feature type="compositionally biased region" description="Low complexity" evidence="4">
    <location>
        <begin position="15"/>
        <end position="25"/>
    </location>
</feature>
<comment type="caution">
    <text evidence="7">The sequence shown here is derived from an EMBL/GenBank/DDBJ whole genome shotgun (WGS) entry which is preliminary data.</text>
</comment>
<dbReference type="SMART" id="SM00346">
    <property type="entry name" value="HTH_ICLR"/>
    <property type="match status" value="1"/>
</dbReference>
<keyword evidence="8" id="KW-1185">Reference proteome</keyword>
<dbReference type="SUPFAM" id="SSF46785">
    <property type="entry name" value="Winged helix' DNA-binding domain"/>
    <property type="match status" value="1"/>
</dbReference>
<dbReference type="PROSITE" id="PS51077">
    <property type="entry name" value="HTH_ICLR"/>
    <property type="match status" value="1"/>
</dbReference>
<proteinExistence type="predicted"/>
<dbReference type="Gene3D" id="3.30.450.40">
    <property type="match status" value="1"/>
</dbReference>
<name>A0ABQ4R5Z0_9HYPH</name>
<reference evidence="7" key="2">
    <citation type="submission" date="2021-08" db="EMBL/GenBank/DDBJ databases">
        <authorList>
            <person name="Tani A."/>
            <person name="Ola A."/>
            <person name="Ogura Y."/>
            <person name="Katsura K."/>
            <person name="Hayashi T."/>
        </authorList>
    </citation>
    <scope>NUCLEOTIDE SEQUENCE</scope>
    <source>
        <strain evidence="7">KCTC 52305</strain>
    </source>
</reference>
<feature type="region of interest" description="Disordered" evidence="4">
    <location>
        <begin position="1"/>
        <end position="25"/>
    </location>
</feature>
<dbReference type="InterPro" id="IPR050707">
    <property type="entry name" value="HTH_MetabolicPath_Reg"/>
</dbReference>
<evidence type="ECO:0000256" key="3">
    <source>
        <dbReference type="ARBA" id="ARBA00023163"/>
    </source>
</evidence>
<keyword evidence="2" id="KW-0238">DNA-binding</keyword>
<dbReference type="RefSeq" id="WP_128565710.1">
    <property type="nucleotide sequence ID" value="NZ_BPQH01000025.1"/>
</dbReference>
<dbReference type="InterPro" id="IPR036390">
    <property type="entry name" value="WH_DNA-bd_sf"/>
</dbReference>
<gene>
    <name evidence="7" type="primary">xynR_1</name>
    <name evidence="7" type="ORF">OPKNFCMD_5894</name>
</gene>
<evidence type="ECO:0000259" key="6">
    <source>
        <dbReference type="PROSITE" id="PS51078"/>
    </source>
</evidence>
<accession>A0ABQ4R5Z0</accession>
<dbReference type="PANTHER" id="PTHR30136">
    <property type="entry name" value="HELIX-TURN-HELIX TRANSCRIPTIONAL REGULATOR, ICLR FAMILY"/>
    <property type="match status" value="1"/>
</dbReference>
<dbReference type="InterPro" id="IPR014757">
    <property type="entry name" value="Tscrpt_reg_IclR_C"/>
</dbReference>
<dbReference type="SUPFAM" id="SSF55781">
    <property type="entry name" value="GAF domain-like"/>
    <property type="match status" value="1"/>
</dbReference>
<reference evidence="7" key="1">
    <citation type="journal article" date="2021" name="Front. Microbiol.">
        <title>Comprehensive Comparative Genomics and Phenotyping of Methylobacterium Species.</title>
        <authorList>
            <person name="Alessa O."/>
            <person name="Ogura Y."/>
            <person name="Fujitani Y."/>
            <person name="Takami H."/>
            <person name="Hayashi T."/>
            <person name="Sahin N."/>
            <person name="Tani A."/>
        </authorList>
    </citation>
    <scope>NUCLEOTIDE SEQUENCE</scope>
    <source>
        <strain evidence="7">KCTC 52305</strain>
    </source>
</reference>
<dbReference type="PROSITE" id="PS51078">
    <property type="entry name" value="ICLR_ED"/>
    <property type="match status" value="1"/>
</dbReference>
<feature type="domain" description="HTH iclR-type" evidence="5">
    <location>
        <begin position="28"/>
        <end position="87"/>
    </location>
</feature>
<dbReference type="Pfam" id="PF09339">
    <property type="entry name" value="HTH_IclR"/>
    <property type="match status" value="1"/>
</dbReference>